<evidence type="ECO:0000256" key="2">
    <source>
        <dbReference type="ARBA" id="ARBA00022908"/>
    </source>
</evidence>
<dbReference type="Gene3D" id="1.10.150.130">
    <property type="match status" value="1"/>
</dbReference>
<dbReference type="InterPro" id="IPR002104">
    <property type="entry name" value="Integrase_catalytic"/>
</dbReference>
<dbReference type="PANTHER" id="PTHR30349">
    <property type="entry name" value="PHAGE INTEGRASE-RELATED"/>
    <property type="match status" value="1"/>
</dbReference>
<dbReference type="Proteomes" id="UP000003246">
    <property type="component" value="Unassembled WGS sequence"/>
</dbReference>
<dbReference type="PROSITE" id="PS51900">
    <property type="entry name" value="CB"/>
    <property type="match status" value="1"/>
</dbReference>
<dbReference type="InterPro" id="IPR010998">
    <property type="entry name" value="Integrase_recombinase_N"/>
</dbReference>
<evidence type="ECO:0000256" key="1">
    <source>
        <dbReference type="ARBA" id="ARBA00008857"/>
    </source>
</evidence>
<dbReference type="PROSITE" id="PS51898">
    <property type="entry name" value="TYR_RECOMBINASE"/>
    <property type="match status" value="1"/>
</dbReference>
<evidence type="ECO:0000313" key="10">
    <source>
        <dbReference type="Proteomes" id="UP000003246"/>
    </source>
</evidence>
<keyword evidence="2" id="KW-0229">DNA integration</keyword>
<dbReference type="PANTHER" id="PTHR30349:SF64">
    <property type="entry name" value="PROPHAGE INTEGRASE INTD-RELATED"/>
    <property type="match status" value="1"/>
</dbReference>
<dbReference type="Pfam" id="PF00589">
    <property type="entry name" value="Phage_integrase"/>
    <property type="match status" value="1"/>
</dbReference>
<keyword evidence="4" id="KW-0233">DNA recombination</keyword>
<dbReference type="CDD" id="cd01185">
    <property type="entry name" value="INTN1_C_like"/>
    <property type="match status" value="1"/>
</dbReference>
<sequence>MKQGTMNILFFVLKTKLLKNGEAPVLMRITINGSYDDARIQRSVPLNLWNAAKGCSKGRDRASIALNTYIAELHARALEKHKELVLEQALITPKLILKRVFGKDTEMRTLLGTMQDGIKEMETLTGIDYSPVTINRYKNVVKKLQRLIPSYYGKEDITFHELTPEFIRAFDIYLKTEGGLCRNTIVRYMKCFKKFTNMALAKEWMRKNPFYGYKMEQDETDPVFLTYDELQAVMKKKFTIPRLELVRDIFVFACFTGLAFSDVATLSGENLVQDNLGDWWIRKGRVKLEHRRKASSISNIPLLPVPLAILEKYREHPICVKKGCCLPVMCNQKMNSYLKEIADFCGIKKNLTTHSARHTFSTIMCRRGVPREDIIIATGHEDTQMLDKIYAHLTAKDKSRKVTTAFKKKLGDGIFDMGGQPEPEDGEQTPAPTVPANPKQKTDVFNYVFAGDLLLKLSRLKNKGIDITKLADTEEAVKTLKDVGRIDEIDKDKYKDNTRLRDKVAKIASVVWFIAFKRNDAVLIQMFQNNITELGLRNIFLNGEIMREARLESLMNGDEKVLKFVEVLNIRSMEELEEYEKRDKGR</sequence>
<evidence type="ECO:0000259" key="8">
    <source>
        <dbReference type="PROSITE" id="PS51900"/>
    </source>
</evidence>
<dbReference type="InterPro" id="IPR011010">
    <property type="entry name" value="DNA_brk_join_enz"/>
</dbReference>
<gene>
    <name evidence="9" type="ORF">HMPREF1016_03688</name>
</gene>
<dbReference type="HOGENOM" id="CLU_033139_2_0_10"/>
<comment type="caution">
    <text evidence="9">The sequence shown here is derived from an EMBL/GenBank/DDBJ whole genome shotgun (WGS) entry which is preliminary data.</text>
</comment>
<evidence type="ECO:0000256" key="5">
    <source>
        <dbReference type="PROSITE-ProRule" id="PRU01248"/>
    </source>
</evidence>
<dbReference type="Pfam" id="PF13102">
    <property type="entry name" value="Phage_int_SAM_5"/>
    <property type="match status" value="1"/>
</dbReference>
<proteinExistence type="inferred from homology"/>
<protein>
    <submittedName>
        <fullName evidence="9">Phage integrase</fullName>
    </submittedName>
</protein>
<dbReference type="InterPro" id="IPR013762">
    <property type="entry name" value="Integrase-like_cat_sf"/>
</dbReference>
<evidence type="ECO:0000313" key="9">
    <source>
        <dbReference type="EMBL" id="EFV28069.1"/>
    </source>
</evidence>
<evidence type="ECO:0000259" key="7">
    <source>
        <dbReference type="PROSITE" id="PS51898"/>
    </source>
</evidence>
<evidence type="ECO:0000256" key="3">
    <source>
        <dbReference type="ARBA" id="ARBA00023125"/>
    </source>
</evidence>
<dbReference type="InterPro" id="IPR035386">
    <property type="entry name" value="Arm-DNA-bind_5"/>
</dbReference>
<comment type="similarity">
    <text evidence="1">Belongs to the 'phage' integrase family.</text>
</comment>
<dbReference type="GO" id="GO:0003677">
    <property type="term" value="F:DNA binding"/>
    <property type="evidence" value="ECO:0007669"/>
    <property type="project" value="UniProtKB-UniRule"/>
</dbReference>
<evidence type="ECO:0000256" key="4">
    <source>
        <dbReference type="ARBA" id="ARBA00023172"/>
    </source>
</evidence>
<dbReference type="EMBL" id="ACWG01000056">
    <property type="protein sequence ID" value="EFV28069.1"/>
    <property type="molecule type" value="Genomic_DNA"/>
</dbReference>
<feature type="region of interest" description="Disordered" evidence="6">
    <location>
        <begin position="418"/>
        <end position="437"/>
    </location>
</feature>
<dbReference type="SUPFAM" id="SSF56349">
    <property type="entry name" value="DNA breaking-rejoining enzymes"/>
    <property type="match status" value="1"/>
</dbReference>
<dbReference type="InterPro" id="IPR044068">
    <property type="entry name" value="CB"/>
</dbReference>
<dbReference type="Pfam" id="PF17293">
    <property type="entry name" value="Arm-DNA-bind_5"/>
    <property type="match status" value="1"/>
</dbReference>
<reference evidence="9 10" key="1">
    <citation type="submission" date="2010-10" db="EMBL/GenBank/DDBJ databases">
        <title>The Genome Sequence of Bacteroides eggerthii strain 1_2_48FAA.</title>
        <authorList>
            <consortium name="The Broad Institute Genome Sequencing Platform"/>
            <person name="Ward D."/>
            <person name="Earl A."/>
            <person name="Feldgarden M."/>
            <person name="Young S.K."/>
            <person name="Gargeya S."/>
            <person name="Zeng Q."/>
            <person name="Alvarado L."/>
            <person name="Berlin A."/>
            <person name="Bochicchio J."/>
            <person name="Chapman S.B."/>
            <person name="Chen Z."/>
            <person name="Freedman E."/>
            <person name="Gellesch M."/>
            <person name="Goldberg J."/>
            <person name="Griggs A."/>
            <person name="Gujja S."/>
            <person name="Heilman E."/>
            <person name="Heiman D."/>
            <person name="Howarth C."/>
            <person name="Mehta T."/>
            <person name="Neiman D."/>
            <person name="Pearson M."/>
            <person name="Roberts A."/>
            <person name="Saif S."/>
            <person name="Shea T."/>
            <person name="Shenoy N."/>
            <person name="Sisk P."/>
            <person name="Stolte C."/>
            <person name="Sykes S."/>
            <person name="White J."/>
            <person name="Yandava C."/>
            <person name="Allen-Vercoe E."/>
            <person name="Ambrose C."/>
            <person name="Strauss J."/>
            <person name="Daigneault M."/>
            <person name="Haas B."/>
            <person name="Nusbaum C."/>
            <person name="Birren B."/>
        </authorList>
    </citation>
    <scope>NUCLEOTIDE SEQUENCE [LARGE SCALE GENOMIC DNA]</scope>
    <source>
        <strain evidence="9 10">1_2_48FAA</strain>
    </source>
</reference>
<dbReference type="InterPro" id="IPR025269">
    <property type="entry name" value="SAM-like_dom"/>
</dbReference>
<dbReference type="AlphaFoldDB" id="E5X430"/>
<dbReference type="GO" id="GO:0006310">
    <property type="term" value="P:DNA recombination"/>
    <property type="evidence" value="ECO:0007669"/>
    <property type="project" value="UniProtKB-KW"/>
</dbReference>
<accession>E5X430</accession>
<dbReference type="RefSeq" id="WP_004295390.1">
    <property type="nucleotide sequence ID" value="NZ_AKBX01000002.1"/>
</dbReference>
<keyword evidence="3 5" id="KW-0238">DNA-binding</keyword>
<evidence type="ECO:0000256" key="6">
    <source>
        <dbReference type="SAM" id="MobiDB-lite"/>
    </source>
</evidence>
<organism evidence="9 10">
    <name type="scientific">Bacteroides eggerthii 1_2_48FAA</name>
    <dbReference type="NCBI Taxonomy" id="665953"/>
    <lineage>
        <taxon>Bacteria</taxon>
        <taxon>Pseudomonadati</taxon>
        <taxon>Bacteroidota</taxon>
        <taxon>Bacteroidia</taxon>
        <taxon>Bacteroidales</taxon>
        <taxon>Bacteroidaceae</taxon>
        <taxon>Bacteroides</taxon>
    </lineage>
</organism>
<dbReference type="Gene3D" id="1.10.443.10">
    <property type="entry name" value="Intergrase catalytic core"/>
    <property type="match status" value="1"/>
</dbReference>
<name>E5X430_9BACE</name>
<feature type="domain" description="Tyr recombinase" evidence="7">
    <location>
        <begin position="220"/>
        <end position="404"/>
    </location>
</feature>
<dbReference type="InterPro" id="IPR050090">
    <property type="entry name" value="Tyrosine_recombinase_XerCD"/>
</dbReference>
<dbReference type="GO" id="GO:0015074">
    <property type="term" value="P:DNA integration"/>
    <property type="evidence" value="ECO:0007669"/>
    <property type="project" value="UniProtKB-KW"/>
</dbReference>
<feature type="domain" description="Core-binding (CB)" evidence="8">
    <location>
        <begin position="112"/>
        <end position="200"/>
    </location>
</feature>